<keyword evidence="17" id="KW-1185">Reference proteome</keyword>
<dbReference type="Pfam" id="PF02775">
    <property type="entry name" value="TPP_enzyme_C"/>
    <property type="match status" value="1"/>
</dbReference>
<feature type="binding site" evidence="11">
    <location>
        <position position="476"/>
    </location>
    <ligand>
        <name>Mg(2+)</name>
        <dbReference type="ChEBI" id="CHEBI:18420"/>
    </ligand>
</feature>
<dbReference type="CDD" id="cd07038">
    <property type="entry name" value="TPP_PYR_PDC_IPDC_like"/>
    <property type="match status" value="1"/>
</dbReference>
<dbReference type="Pfam" id="PF00205">
    <property type="entry name" value="TPP_enzyme_M"/>
    <property type="match status" value="1"/>
</dbReference>
<dbReference type="PANTHER" id="PTHR43452:SF11">
    <property type="entry name" value="PYRUVATE DECARBOXYLASE"/>
    <property type="match status" value="1"/>
</dbReference>
<dbReference type="CDD" id="cd02005">
    <property type="entry name" value="TPP_PDC_IPDC"/>
    <property type="match status" value="1"/>
</dbReference>
<dbReference type="OrthoDB" id="3970464at2759"/>
<dbReference type="InterPro" id="IPR047213">
    <property type="entry name" value="TPP_PYR_PDC_IPDC-like"/>
</dbReference>
<evidence type="ECO:0000256" key="3">
    <source>
        <dbReference type="ARBA" id="ARBA00007812"/>
    </source>
</evidence>
<keyword evidence="10 16" id="KW-0456">Lyase</keyword>
<name>A0A8J8VZZ0_9EURO</name>
<keyword evidence="8 11" id="KW-0460">Magnesium</keyword>
<keyword evidence="7" id="KW-0210">Decarboxylase</keyword>
<evidence type="ECO:0000313" key="16">
    <source>
        <dbReference type="EMBL" id="KAF7714940.1"/>
    </source>
</evidence>
<dbReference type="GO" id="GO:0000949">
    <property type="term" value="P:aromatic amino acid family catabolic process to alcohol via Ehrlich pathway"/>
    <property type="evidence" value="ECO:0007669"/>
    <property type="project" value="TreeGrafter"/>
</dbReference>
<dbReference type="EMBL" id="WIWV01000071">
    <property type="protein sequence ID" value="KAF7714940.1"/>
    <property type="molecule type" value="Genomic_DNA"/>
</dbReference>
<dbReference type="PANTHER" id="PTHR43452">
    <property type="entry name" value="PYRUVATE DECARBOXYLASE"/>
    <property type="match status" value="1"/>
</dbReference>
<comment type="similarity">
    <text evidence="3 12">Belongs to the TPP enzyme family.</text>
</comment>
<evidence type="ECO:0000259" key="14">
    <source>
        <dbReference type="Pfam" id="PF02775"/>
    </source>
</evidence>
<dbReference type="InterPro" id="IPR029035">
    <property type="entry name" value="DHS-like_NAD/FAD-binding_dom"/>
</dbReference>
<dbReference type="FunFam" id="3.40.50.970:FF:000019">
    <property type="entry name" value="Pyruvate decarboxylase isozyme"/>
    <property type="match status" value="1"/>
</dbReference>
<dbReference type="SUPFAM" id="SSF52467">
    <property type="entry name" value="DHS-like NAD/FAD-binding domain"/>
    <property type="match status" value="1"/>
</dbReference>
<evidence type="ECO:0000256" key="10">
    <source>
        <dbReference type="ARBA" id="ARBA00023239"/>
    </source>
</evidence>
<dbReference type="GO" id="GO:0005634">
    <property type="term" value="C:nucleus"/>
    <property type="evidence" value="ECO:0007669"/>
    <property type="project" value="TreeGrafter"/>
</dbReference>
<protein>
    <recommendedName>
        <fullName evidence="5">Pyruvate decarboxylase</fullName>
        <ecNumber evidence="4">4.1.1.1</ecNumber>
    </recommendedName>
</protein>
<dbReference type="InterPro" id="IPR012001">
    <property type="entry name" value="Thiamin_PyroP_enz_TPP-bd_dom"/>
</dbReference>
<evidence type="ECO:0000256" key="12">
    <source>
        <dbReference type="RuleBase" id="RU362132"/>
    </source>
</evidence>
<evidence type="ECO:0000313" key="17">
    <source>
        <dbReference type="Proteomes" id="UP000631181"/>
    </source>
</evidence>
<feature type="domain" description="Thiamine pyrophosphate enzyme central" evidence="13">
    <location>
        <begin position="202"/>
        <end position="325"/>
    </location>
</feature>
<evidence type="ECO:0000256" key="11">
    <source>
        <dbReference type="PIRSR" id="PIRSR036565-2"/>
    </source>
</evidence>
<dbReference type="GO" id="GO:0030976">
    <property type="term" value="F:thiamine pyrophosphate binding"/>
    <property type="evidence" value="ECO:0007669"/>
    <property type="project" value="InterPro"/>
</dbReference>
<evidence type="ECO:0000256" key="2">
    <source>
        <dbReference type="ARBA" id="ARBA00001964"/>
    </source>
</evidence>
<accession>A0A8J8VZZ0</accession>
<evidence type="ECO:0000256" key="6">
    <source>
        <dbReference type="ARBA" id="ARBA00022723"/>
    </source>
</evidence>
<dbReference type="GO" id="GO:0005829">
    <property type="term" value="C:cytosol"/>
    <property type="evidence" value="ECO:0007669"/>
    <property type="project" value="TreeGrafter"/>
</dbReference>
<evidence type="ECO:0000256" key="7">
    <source>
        <dbReference type="ARBA" id="ARBA00022793"/>
    </source>
</evidence>
<dbReference type="InterPro" id="IPR012000">
    <property type="entry name" value="Thiamin_PyroP_enz_cen_dom"/>
</dbReference>
<proteinExistence type="inferred from homology"/>
<dbReference type="Gene3D" id="3.40.50.970">
    <property type="match status" value="2"/>
</dbReference>
<evidence type="ECO:0000256" key="9">
    <source>
        <dbReference type="ARBA" id="ARBA00023052"/>
    </source>
</evidence>
<organism evidence="16 17">
    <name type="scientific">Penicillium ucsense</name>
    <dbReference type="NCBI Taxonomy" id="2839758"/>
    <lineage>
        <taxon>Eukaryota</taxon>
        <taxon>Fungi</taxon>
        <taxon>Dikarya</taxon>
        <taxon>Ascomycota</taxon>
        <taxon>Pezizomycotina</taxon>
        <taxon>Eurotiomycetes</taxon>
        <taxon>Eurotiomycetidae</taxon>
        <taxon>Eurotiales</taxon>
        <taxon>Aspergillaceae</taxon>
        <taxon>Penicillium</taxon>
    </lineage>
</organism>
<keyword evidence="6 11" id="KW-0479">Metal-binding</keyword>
<evidence type="ECO:0000256" key="5">
    <source>
        <dbReference type="ARBA" id="ARBA00014422"/>
    </source>
</evidence>
<reference evidence="16" key="1">
    <citation type="journal article" date="2020" name="Front. Microbiol.">
        <title>Gene regulatory networks of Penicillium echinulatum 2HH and Penicillium oxalicum 114-2 inferred by a computational biology approach.</title>
        <authorList>
            <person name="Lenz A.R."/>
            <person name="Galan-Vasquez E."/>
            <person name="Balbinot E."/>
            <person name="De Abreu F.P."/>
            <person name="De Oliveira N.S."/>
            <person name="Da Rosa L.O."/>
            <person name="De Avila E Silva S."/>
            <person name="Camassola M."/>
            <person name="Dillon A.J.P."/>
            <person name="Perez-Rueda E."/>
        </authorList>
    </citation>
    <scope>NUCLEOTIDE SEQUENCE</scope>
    <source>
        <strain evidence="16">S1M29</strain>
    </source>
</reference>
<feature type="domain" description="Thiamine pyrophosphate enzyme N-terminal TPP-binding" evidence="15">
    <location>
        <begin position="8"/>
        <end position="117"/>
    </location>
</feature>
<comment type="caution">
    <text evidence="16">The sequence shown here is derived from an EMBL/GenBank/DDBJ whole genome shotgun (WGS) entry which is preliminary data.</text>
</comment>
<comment type="cofactor">
    <cofactor evidence="11">
        <name>Mg(2+)</name>
        <dbReference type="ChEBI" id="CHEBI:18420"/>
    </cofactor>
    <text evidence="11">Binds 1 Mg(2+) per subunit.</text>
</comment>
<gene>
    <name evidence="16" type="ORF">PECM_007670</name>
</gene>
<keyword evidence="9 12" id="KW-0786">Thiamine pyrophosphate</keyword>
<dbReference type="PIRSF" id="PIRSF036565">
    <property type="entry name" value="Pyruvt_ip_decrb"/>
    <property type="match status" value="1"/>
</dbReference>
<evidence type="ECO:0000256" key="4">
    <source>
        <dbReference type="ARBA" id="ARBA00013202"/>
    </source>
</evidence>
<feature type="binding site" evidence="11">
    <location>
        <position position="478"/>
    </location>
    <ligand>
        <name>Mg(2+)</name>
        <dbReference type="ChEBI" id="CHEBI:18420"/>
    </ligand>
</feature>
<comment type="cofactor">
    <cofactor evidence="2">
        <name>thiamine diphosphate</name>
        <dbReference type="ChEBI" id="CHEBI:58937"/>
    </cofactor>
</comment>
<feature type="domain" description="Thiamine pyrophosphate enzyme TPP-binding" evidence="14">
    <location>
        <begin position="395"/>
        <end position="483"/>
    </location>
</feature>
<dbReference type="AlphaFoldDB" id="A0A8J8VZZ0"/>
<dbReference type="InterPro" id="IPR047214">
    <property type="entry name" value="TPP_PDC_IPDC"/>
</dbReference>
<dbReference type="InterPro" id="IPR011766">
    <property type="entry name" value="TPP_enzyme_TPP-bd"/>
</dbReference>
<dbReference type="Pfam" id="PF02776">
    <property type="entry name" value="TPP_enzyme_N"/>
    <property type="match status" value="1"/>
</dbReference>
<evidence type="ECO:0000256" key="8">
    <source>
        <dbReference type="ARBA" id="ARBA00022842"/>
    </source>
</evidence>
<dbReference type="FunFam" id="3.40.50.970:FF:000024">
    <property type="entry name" value="Pyruvate decarboxylase isozyme"/>
    <property type="match status" value="1"/>
</dbReference>
<dbReference type="Proteomes" id="UP000631181">
    <property type="component" value="Unassembled WGS sequence"/>
</dbReference>
<sequence length="578" mass="64006">MTSAETIQLGDYLFTRLLQLGVNSVFGVPGDYNLRLLDHVEPSGLHWVGNCNELNAAYAADGYARINGLSAIVTTFGVGELSAANGIAGAYAERSAVVHIVGTPPRPLQSSRALMHHTFSDGEYRRFAAMAIHITAAQMNVTDAMSAPDKIDWILQQALIHCRPVYLEIPDDMSETLVSAANLNTPIRIPTAPSAAHESKVITQILNRLYSAQRPLILVDGESRALGILDQLDQLIQTSNWPTWTTVYGKGLVNEHHPNVYGLYAAAYGDKPSQEYFESADLILTFGPHYSDTNTYFWTTVPKPAAAIQFKDSTIQIEDTIYRDISPSTVLTQILQTLDTTRLVQARGPAKPEPASTSNIQDSDIIAQHNFYPLLNPLFKDGDIILTETGTAAYGGRTFKLPPQSRLFGAVTWLSIGFMLPATLGAALAKRELNQPTGTKNQTVLIIGDGSLQMTAQEISVMIKKKLDILIFIVNNEGYTIERVIHGRNQGYNDVPFWRHTQALNYFGADDEQVKNSTFQAWTCGELKEILKMERVHSGSGVRIVEVFMEREDVQGPLLYLLNKQKAEEREQLQQLQK</sequence>
<dbReference type="GO" id="GO:0004737">
    <property type="term" value="F:pyruvate decarboxylase activity"/>
    <property type="evidence" value="ECO:0007669"/>
    <property type="project" value="UniProtKB-EC"/>
</dbReference>
<dbReference type="EC" id="4.1.1.1" evidence="4"/>
<feature type="binding site" evidence="11">
    <location>
        <position position="449"/>
    </location>
    <ligand>
        <name>Mg(2+)</name>
        <dbReference type="ChEBI" id="CHEBI:18420"/>
    </ligand>
</feature>
<dbReference type="GO" id="GO:0000287">
    <property type="term" value="F:magnesium ion binding"/>
    <property type="evidence" value="ECO:0007669"/>
    <property type="project" value="InterPro"/>
</dbReference>
<dbReference type="InterPro" id="IPR029061">
    <property type="entry name" value="THDP-binding"/>
</dbReference>
<dbReference type="SUPFAM" id="SSF52518">
    <property type="entry name" value="Thiamin diphosphate-binding fold (THDP-binding)"/>
    <property type="match status" value="2"/>
</dbReference>
<dbReference type="InterPro" id="IPR012110">
    <property type="entry name" value="PDC/IPDC-like"/>
</dbReference>
<evidence type="ECO:0000259" key="13">
    <source>
        <dbReference type="Pfam" id="PF00205"/>
    </source>
</evidence>
<comment type="catalytic activity">
    <reaction evidence="1">
        <text>a 2-oxocarboxylate + H(+) = an aldehyde + CO2</text>
        <dbReference type="Rhea" id="RHEA:11628"/>
        <dbReference type="ChEBI" id="CHEBI:15378"/>
        <dbReference type="ChEBI" id="CHEBI:16526"/>
        <dbReference type="ChEBI" id="CHEBI:17478"/>
        <dbReference type="ChEBI" id="CHEBI:35179"/>
        <dbReference type="EC" id="4.1.1.1"/>
    </reaction>
</comment>
<evidence type="ECO:0000259" key="15">
    <source>
        <dbReference type="Pfam" id="PF02776"/>
    </source>
</evidence>
<dbReference type="Gene3D" id="3.40.50.1220">
    <property type="entry name" value="TPP-binding domain"/>
    <property type="match status" value="1"/>
</dbReference>
<evidence type="ECO:0000256" key="1">
    <source>
        <dbReference type="ARBA" id="ARBA00001041"/>
    </source>
</evidence>